<accession>M1P601</accession>
<dbReference type="eggNOG" id="COG2518">
    <property type="taxonomic scope" value="Bacteria"/>
</dbReference>
<dbReference type="InterPro" id="IPR029063">
    <property type="entry name" value="SAM-dependent_MTases_sf"/>
</dbReference>
<dbReference type="GO" id="GO:0004719">
    <property type="term" value="F:protein-L-isoaspartate (D-aspartate) O-methyltransferase activity"/>
    <property type="evidence" value="ECO:0007669"/>
    <property type="project" value="UniProtKB-EC"/>
</dbReference>
<evidence type="ECO:0000256" key="12">
    <source>
        <dbReference type="SAM" id="MobiDB-lite"/>
    </source>
</evidence>
<evidence type="ECO:0000256" key="10">
    <source>
        <dbReference type="ARBA" id="ARBA00031323"/>
    </source>
</evidence>
<comment type="subcellular location">
    <subcellularLocation>
        <location evidence="1">Cytoplasm</location>
    </subcellularLocation>
</comment>
<evidence type="ECO:0000256" key="3">
    <source>
        <dbReference type="ARBA" id="ARBA00011890"/>
    </source>
</evidence>
<evidence type="ECO:0000256" key="6">
    <source>
        <dbReference type="ARBA" id="ARBA00022603"/>
    </source>
</evidence>
<name>M1P601_9CORY</name>
<dbReference type="CDD" id="cd02440">
    <property type="entry name" value="AdoMet_MTases"/>
    <property type="match status" value="1"/>
</dbReference>
<dbReference type="GO" id="GO:0032259">
    <property type="term" value="P:methylation"/>
    <property type="evidence" value="ECO:0007669"/>
    <property type="project" value="UniProtKB-KW"/>
</dbReference>
<dbReference type="PANTHER" id="PTHR11579:SF0">
    <property type="entry name" value="PROTEIN-L-ISOASPARTATE(D-ASPARTATE) O-METHYLTRANSFERASE"/>
    <property type="match status" value="1"/>
</dbReference>
<evidence type="ECO:0000313" key="13">
    <source>
        <dbReference type="EMBL" id="AGF72061.1"/>
    </source>
</evidence>
<dbReference type="KEGG" id="chn:A605_05275"/>
<dbReference type="Pfam" id="PF01135">
    <property type="entry name" value="PCMT"/>
    <property type="match status" value="1"/>
</dbReference>
<evidence type="ECO:0000256" key="1">
    <source>
        <dbReference type="ARBA" id="ARBA00004496"/>
    </source>
</evidence>
<dbReference type="PANTHER" id="PTHR11579">
    <property type="entry name" value="PROTEIN-L-ISOASPARTATE O-METHYLTRANSFERASE"/>
    <property type="match status" value="1"/>
</dbReference>
<feature type="region of interest" description="Disordered" evidence="12">
    <location>
        <begin position="22"/>
        <end position="47"/>
    </location>
</feature>
<dbReference type="STRING" id="1121362.A605_05275"/>
<dbReference type="InterPro" id="IPR000682">
    <property type="entry name" value="PCMT"/>
</dbReference>
<dbReference type="Proteomes" id="UP000011723">
    <property type="component" value="Chromosome"/>
</dbReference>
<comment type="similarity">
    <text evidence="2">Belongs to the methyltransferase superfamily. L-isoaspartyl/D-aspartyl protein methyltransferase family.</text>
</comment>
<dbReference type="AlphaFoldDB" id="M1P601"/>
<organism evidence="13 14">
    <name type="scientific">Corynebacterium halotolerans YIM 70093 = DSM 44683</name>
    <dbReference type="NCBI Taxonomy" id="1121362"/>
    <lineage>
        <taxon>Bacteria</taxon>
        <taxon>Bacillati</taxon>
        <taxon>Actinomycetota</taxon>
        <taxon>Actinomycetes</taxon>
        <taxon>Mycobacteriales</taxon>
        <taxon>Corynebacteriaceae</taxon>
        <taxon>Corynebacterium</taxon>
    </lineage>
</organism>
<proteinExistence type="inferred from homology"/>
<reference evidence="13 14" key="1">
    <citation type="journal article" date="2012" name="Stand. Genomic Sci.">
        <title>Genome sequence of the halotolerant bacterium Corynebacterium halotolerans type strain YIM 70093(T) (= DSM 44683(T)).</title>
        <authorList>
            <person name="Ruckert C."/>
            <person name="Albersmeier A."/>
            <person name="Al-Dilaimi A."/>
            <person name="Niehaus K."/>
            <person name="Szczepanowski R."/>
            <person name="Kalinowski J."/>
        </authorList>
    </citation>
    <scope>NUCLEOTIDE SEQUENCE [LARGE SCALE GENOMIC DNA]</scope>
    <source>
        <strain evidence="13">YIM 70093</strain>
    </source>
</reference>
<evidence type="ECO:0000256" key="2">
    <source>
        <dbReference type="ARBA" id="ARBA00005369"/>
    </source>
</evidence>
<gene>
    <name evidence="13" type="ORF">A605_05275</name>
</gene>
<dbReference type="EMBL" id="CP003697">
    <property type="protein sequence ID" value="AGF72061.1"/>
    <property type="molecule type" value="Genomic_DNA"/>
</dbReference>
<sequence>MTHGQPADRLRLRATMRDIDRTGFLPPRQRPHAGQDVPLPIGHGQTNSQPTTVATMLELLEVRAGDRVLDIGCGSGWTTALLSRLVGESGQVTGVERIPQLTEFGRDNLARLELSNAEIRQAVPEVFGLPDDGPFDRILVSAEADELPDELVDQLGAGGILVIPVAGLMIKVRLNHPGAPRVTYHGGFRFVPLLRER</sequence>
<evidence type="ECO:0000256" key="9">
    <source>
        <dbReference type="ARBA" id="ARBA00030757"/>
    </source>
</evidence>
<evidence type="ECO:0000256" key="8">
    <source>
        <dbReference type="ARBA" id="ARBA00022691"/>
    </source>
</evidence>
<dbReference type="SUPFAM" id="SSF53335">
    <property type="entry name" value="S-adenosyl-L-methionine-dependent methyltransferases"/>
    <property type="match status" value="1"/>
</dbReference>
<keyword evidence="5" id="KW-0963">Cytoplasm</keyword>
<dbReference type="PATRIC" id="fig|1121362.3.peg.1060"/>
<keyword evidence="8" id="KW-0949">S-adenosyl-L-methionine</keyword>
<keyword evidence="14" id="KW-1185">Reference proteome</keyword>
<dbReference type="EC" id="2.1.1.77" evidence="3"/>
<evidence type="ECO:0000313" key="14">
    <source>
        <dbReference type="Proteomes" id="UP000011723"/>
    </source>
</evidence>
<keyword evidence="6 13" id="KW-0489">Methyltransferase</keyword>
<keyword evidence="7 13" id="KW-0808">Transferase</keyword>
<evidence type="ECO:0000256" key="5">
    <source>
        <dbReference type="ARBA" id="ARBA00022490"/>
    </source>
</evidence>
<evidence type="ECO:0000256" key="11">
    <source>
        <dbReference type="ARBA" id="ARBA00031350"/>
    </source>
</evidence>
<dbReference type="HOGENOM" id="CLU_055432_2_0_11"/>
<dbReference type="RefSeq" id="WP_015400480.1">
    <property type="nucleotide sequence ID" value="NC_020302.1"/>
</dbReference>
<dbReference type="GO" id="GO:0005737">
    <property type="term" value="C:cytoplasm"/>
    <property type="evidence" value="ECO:0007669"/>
    <property type="project" value="UniProtKB-SubCell"/>
</dbReference>
<dbReference type="Gene3D" id="3.40.50.150">
    <property type="entry name" value="Vaccinia Virus protein VP39"/>
    <property type="match status" value="1"/>
</dbReference>
<protein>
    <recommendedName>
        <fullName evidence="4">Protein-L-isoaspartate O-methyltransferase</fullName>
        <ecNumber evidence="3">2.1.1.77</ecNumber>
    </recommendedName>
    <alternativeName>
        <fullName evidence="11">L-isoaspartyl protein carboxyl methyltransferase</fullName>
    </alternativeName>
    <alternativeName>
        <fullName evidence="9">Protein L-isoaspartyl methyltransferase</fullName>
    </alternativeName>
    <alternativeName>
        <fullName evidence="10">Protein-beta-aspartate methyltransferase</fullName>
    </alternativeName>
</protein>
<evidence type="ECO:0000256" key="7">
    <source>
        <dbReference type="ARBA" id="ARBA00022679"/>
    </source>
</evidence>
<evidence type="ECO:0000256" key="4">
    <source>
        <dbReference type="ARBA" id="ARBA00013346"/>
    </source>
</evidence>